<dbReference type="Pfam" id="PF00651">
    <property type="entry name" value="BTB"/>
    <property type="match status" value="1"/>
</dbReference>
<dbReference type="SMART" id="SM00355">
    <property type="entry name" value="ZnF_C2H2"/>
    <property type="match status" value="5"/>
</dbReference>
<feature type="domain" description="C2H2-type" evidence="17">
    <location>
        <begin position="606"/>
        <end position="633"/>
    </location>
</feature>
<keyword evidence="2" id="KW-0217">Developmental protein</keyword>
<evidence type="ECO:0000256" key="9">
    <source>
        <dbReference type="ARBA" id="ARBA00023125"/>
    </source>
</evidence>
<keyword evidence="10" id="KW-0804">Transcription</keyword>
<dbReference type="EMBL" id="JBHFQA010000007">
    <property type="protein sequence ID" value="KAL2096111.1"/>
    <property type="molecule type" value="Genomic_DNA"/>
</dbReference>
<dbReference type="InterPro" id="IPR013087">
    <property type="entry name" value="Znf_C2H2_type"/>
</dbReference>
<dbReference type="Pfam" id="PF12874">
    <property type="entry name" value="zf-met"/>
    <property type="match status" value="1"/>
</dbReference>
<comment type="subcellular location">
    <subcellularLocation>
        <location evidence="1">Nucleus</location>
    </subcellularLocation>
</comment>
<dbReference type="Pfam" id="PF00096">
    <property type="entry name" value="zf-C2H2"/>
    <property type="match status" value="4"/>
</dbReference>
<dbReference type="GO" id="GO:0003677">
    <property type="term" value="F:DNA binding"/>
    <property type="evidence" value="ECO:0007669"/>
    <property type="project" value="UniProtKB-KW"/>
</dbReference>
<dbReference type="GO" id="GO:0009966">
    <property type="term" value="P:regulation of signal transduction"/>
    <property type="evidence" value="ECO:0007669"/>
    <property type="project" value="UniProtKB-ARBA"/>
</dbReference>
<comment type="caution">
    <text evidence="18">The sequence shown here is derived from an EMBL/GenBank/DDBJ whole genome shotgun (WGS) entry which is preliminary data.</text>
</comment>
<proteinExistence type="inferred from homology"/>
<keyword evidence="4" id="KW-0479">Metal-binding</keyword>
<evidence type="ECO:0000256" key="5">
    <source>
        <dbReference type="ARBA" id="ARBA00022737"/>
    </source>
</evidence>
<feature type="domain" description="BTB" evidence="16">
    <location>
        <begin position="51"/>
        <end position="114"/>
    </location>
</feature>
<accession>A0ABD1KAK6</accession>
<evidence type="ECO:0000256" key="6">
    <source>
        <dbReference type="ARBA" id="ARBA00022771"/>
    </source>
</evidence>
<dbReference type="SMART" id="SM00225">
    <property type="entry name" value="BTB"/>
    <property type="match status" value="1"/>
</dbReference>
<feature type="compositionally biased region" description="Polar residues" evidence="15">
    <location>
        <begin position="264"/>
        <end position="275"/>
    </location>
</feature>
<evidence type="ECO:0000256" key="15">
    <source>
        <dbReference type="SAM" id="MobiDB-lite"/>
    </source>
</evidence>
<evidence type="ECO:0000259" key="17">
    <source>
        <dbReference type="PROSITE" id="PS50157"/>
    </source>
</evidence>
<dbReference type="PROSITE" id="PS00028">
    <property type="entry name" value="ZINC_FINGER_C2H2_1"/>
    <property type="match status" value="5"/>
</dbReference>
<keyword evidence="19" id="KW-1185">Reference proteome</keyword>
<keyword evidence="11" id="KW-0539">Nucleus</keyword>
<feature type="domain" description="C2H2-type" evidence="17">
    <location>
        <begin position="634"/>
        <end position="661"/>
    </location>
</feature>
<evidence type="ECO:0000256" key="1">
    <source>
        <dbReference type="ARBA" id="ARBA00004123"/>
    </source>
</evidence>
<evidence type="ECO:0000256" key="7">
    <source>
        <dbReference type="ARBA" id="ARBA00022833"/>
    </source>
</evidence>
<protein>
    <recommendedName>
        <fullName evidence="13">Hypermethylated in cancer 1 protein</fullName>
    </recommendedName>
</protein>
<dbReference type="FunFam" id="3.30.160.60:FF:000195">
    <property type="entry name" value="Hypermethylated in cancer 1 protein-like"/>
    <property type="match status" value="2"/>
</dbReference>
<evidence type="ECO:0000256" key="13">
    <source>
        <dbReference type="ARBA" id="ARBA00070813"/>
    </source>
</evidence>
<evidence type="ECO:0000313" key="18">
    <source>
        <dbReference type="EMBL" id="KAL2096111.1"/>
    </source>
</evidence>
<dbReference type="PROSITE" id="PS50097">
    <property type="entry name" value="BTB"/>
    <property type="match status" value="1"/>
</dbReference>
<dbReference type="InterPro" id="IPR000210">
    <property type="entry name" value="BTB/POZ_dom"/>
</dbReference>
<feature type="region of interest" description="Disordered" evidence="15">
    <location>
        <begin position="190"/>
        <end position="460"/>
    </location>
</feature>
<feature type="compositionally biased region" description="Low complexity" evidence="15">
    <location>
        <begin position="225"/>
        <end position="237"/>
    </location>
</feature>
<evidence type="ECO:0000256" key="10">
    <source>
        <dbReference type="ARBA" id="ARBA00023163"/>
    </source>
</evidence>
<keyword evidence="5" id="KW-0677">Repeat</keyword>
<dbReference type="GO" id="GO:0000122">
    <property type="term" value="P:negative regulation of transcription by RNA polymerase II"/>
    <property type="evidence" value="ECO:0007669"/>
    <property type="project" value="UniProtKB-ARBA"/>
</dbReference>
<feature type="compositionally biased region" description="Acidic residues" evidence="15">
    <location>
        <begin position="385"/>
        <end position="400"/>
    </location>
</feature>
<dbReference type="FunFam" id="3.30.710.10:FF:000032">
    <property type="entry name" value="hypermethylated in cancer 2 protein-like"/>
    <property type="match status" value="1"/>
</dbReference>
<keyword evidence="9" id="KW-0238">DNA-binding</keyword>
<dbReference type="SUPFAM" id="SSF54695">
    <property type="entry name" value="POZ domain"/>
    <property type="match status" value="1"/>
</dbReference>
<feature type="compositionally biased region" description="Basic and acidic residues" evidence="15">
    <location>
        <begin position="401"/>
        <end position="425"/>
    </location>
</feature>
<reference evidence="18 19" key="1">
    <citation type="submission" date="2024-09" db="EMBL/GenBank/DDBJ databases">
        <title>A chromosome-level genome assembly of Gray's grenadier anchovy, Coilia grayii.</title>
        <authorList>
            <person name="Fu Z."/>
        </authorList>
    </citation>
    <scope>NUCLEOTIDE SEQUENCE [LARGE SCALE GENOMIC DNA]</scope>
    <source>
        <strain evidence="18">G4</strain>
        <tissue evidence="18">Muscle</tissue>
    </source>
</reference>
<evidence type="ECO:0000256" key="11">
    <source>
        <dbReference type="ARBA" id="ARBA00023242"/>
    </source>
</evidence>
<dbReference type="InterPro" id="IPR036236">
    <property type="entry name" value="Znf_C2H2_sf"/>
</dbReference>
<dbReference type="GO" id="GO:0005634">
    <property type="term" value="C:nucleus"/>
    <property type="evidence" value="ECO:0007669"/>
    <property type="project" value="UniProtKB-SubCell"/>
</dbReference>
<evidence type="ECO:0000256" key="3">
    <source>
        <dbReference type="ARBA" id="ARBA00022491"/>
    </source>
</evidence>
<evidence type="ECO:0000259" key="16">
    <source>
        <dbReference type="PROSITE" id="PS50097"/>
    </source>
</evidence>
<keyword evidence="6 14" id="KW-0863">Zinc-finger</keyword>
<dbReference type="Proteomes" id="UP001591681">
    <property type="component" value="Unassembled WGS sequence"/>
</dbReference>
<dbReference type="FunFam" id="3.30.160.60:FF:000746">
    <property type="entry name" value="hypermethylated in cancer 2 protein-like"/>
    <property type="match status" value="1"/>
</dbReference>
<dbReference type="AlphaFoldDB" id="A0ABD1KAK6"/>
<dbReference type="PROSITE" id="PS50157">
    <property type="entry name" value="ZINC_FINGER_C2H2_2"/>
    <property type="match status" value="5"/>
</dbReference>
<feature type="compositionally biased region" description="Pro residues" evidence="15">
    <location>
        <begin position="238"/>
        <end position="249"/>
    </location>
</feature>
<keyword evidence="3" id="KW-0678">Repressor</keyword>
<dbReference type="Gene3D" id="3.30.710.10">
    <property type="entry name" value="Potassium Channel Kv1.1, Chain A"/>
    <property type="match status" value="1"/>
</dbReference>
<feature type="region of interest" description="Disordered" evidence="15">
    <location>
        <begin position="739"/>
        <end position="762"/>
    </location>
</feature>
<feature type="domain" description="C2H2-type" evidence="17">
    <location>
        <begin position="578"/>
        <end position="605"/>
    </location>
</feature>
<evidence type="ECO:0000256" key="14">
    <source>
        <dbReference type="PROSITE-ProRule" id="PRU00042"/>
    </source>
</evidence>
<comment type="similarity">
    <text evidence="12">Belongs to the krueppel C2H2-type zinc-finger protein family. Hic subfamily.</text>
</comment>
<dbReference type="Gene3D" id="3.30.160.60">
    <property type="entry name" value="Classic Zinc Finger"/>
    <property type="match status" value="5"/>
</dbReference>
<keyword evidence="8" id="KW-0805">Transcription regulation</keyword>
<dbReference type="PANTHER" id="PTHR24394:SF16">
    <property type="entry name" value="HYPERMETHYLATED IN CANCER 1 PROTEIN"/>
    <property type="match status" value="1"/>
</dbReference>
<feature type="compositionally biased region" description="Low complexity" evidence="15">
    <location>
        <begin position="510"/>
        <end position="525"/>
    </location>
</feature>
<evidence type="ECO:0000313" key="19">
    <source>
        <dbReference type="Proteomes" id="UP001591681"/>
    </source>
</evidence>
<dbReference type="PANTHER" id="PTHR24394">
    <property type="entry name" value="ZINC FINGER PROTEIN"/>
    <property type="match status" value="1"/>
</dbReference>
<dbReference type="GO" id="GO:0008270">
    <property type="term" value="F:zinc ion binding"/>
    <property type="evidence" value="ECO:0007669"/>
    <property type="project" value="UniProtKB-KW"/>
</dbReference>
<evidence type="ECO:0000256" key="8">
    <source>
        <dbReference type="ARBA" id="ARBA00023015"/>
    </source>
</evidence>
<dbReference type="FunFam" id="3.30.160.60:FF:001289">
    <property type="entry name" value="Zinc finger protein 574"/>
    <property type="match status" value="1"/>
</dbReference>
<gene>
    <name evidence="18" type="ORF">ACEWY4_008259</name>
</gene>
<dbReference type="GO" id="GO:0008630">
    <property type="term" value="P:intrinsic apoptotic signaling pathway in response to DNA damage"/>
    <property type="evidence" value="ECO:0007669"/>
    <property type="project" value="UniProtKB-ARBA"/>
</dbReference>
<keyword evidence="7" id="KW-0862">Zinc</keyword>
<feature type="domain" description="C2H2-type" evidence="17">
    <location>
        <begin position="470"/>
        <end position="497"/>
    </location>
</feature>
<name>A0ABD1KAK6_9TELE</name>
<feature type="domain" description="C2H2-type" evidence="17">
    <location>
        <begin position="550"/>
        <end position="577"/>
    </location>
</feature>
<feature type="compositionally biased region" description="Low complexity" evidence="15">
    <location>
        <begin position="434"/>
        <end position="446"/>
    </location>
</feature>
<evidence type="ECO:0000256" key="2">
    <source>
        <dbReference type="ARBA" id="ARBA00022473"/>
    </source>
</evidence>
<evidence type="ECO:0000256" key="4">
    <source>
        <dbReference type="ARBA" id="ARBA00022723"/>
    </source>
</evidence>
<dbReference type="CDD" id="cd18333">
    <property type="entry name" value="BTB_POZ_ZBTB29_HIC1"/>
    <property type="match status" value="1"/>
</dbReference>
<feature type="region of interest" description="Disordered" evidence="15">
    <location>
        <begin position="490"/>
        <end position="526"/>
    </location>
</feature>
<dbReference type="SUPFAM" id="SSF57667">
    <property type="entry name" value="beta-beta-alpha zinc fingers"/>
    <property type="match status" value="3"/>
</dbReference>
<sequence length="762" mass="83133">MIIKADLDRMAEELGHPGGGLKTMLDAMEVPSHARHLLLQLNTQRTKGFLCDVIIVVQNALFRAHKNILAASSLYLKSLVVHDNLINLDHEMVSPGVFRVILDYIYTGRLSEGDPASPTEPNIGAVLAAANYLQLLDLVALCKKKLKRNGKYSSSHPGAGFLPYKLSGSEVGMVGRGRYRVPTPVIQPCFPVGNSHTPRPPPLDDLPSHQLPRHGGELYAPIASQGPQAFPGLQQGLPPQPGLRLPPPERNCSPIYGLDLSKKSPGSQSQHTPSHLSHGHHPEDGEHGGGGGPQSGRDSPLLATSNHSDKMETGDHSGAPLTPHSLPRLNQPLVPHLPHLQRSGPQTNQEPYPCPPSPDTPGDNSDRGRDRGGSIYRWVKNEPYNAEDEEEDDEDDEGDGMGDRDKEAHHQHLNDHKGGDYRGVDCDGEDEKSGSGSEETGSSEGRPSPPGALGRYHMPFEPESFGDNLYVCIPCDKGFPSSEQLNAHVESHTEEDLYNNSELGNGNGKGSTPTSTTNGPPGLNNSLSYLESKSGQALPAVGMGEMIRPYRCSTCEKSYKDPATLRQHEKTHWLTRPYPCSICGKKFTQRGTMTRHMRSHLGLKPFACDACGMRFTRQYRLTEHMRIHSGEKPYECQVCGGKFAQQRNLISHMKMHSSGGATAGLTPDGKLKMDFGDGIYPLTKYTAEHLGLKQEKASELLAQASQHLLDAKAMESLYPLHKLAAEHLGLVHDKMDVLNQSLPPPPPPIPGETRTIDRYSPS</sequence>
<evidence type="ECO:0000256" key="12">
    <source>
        <dbReference type="ARBA" id="ARBA00060915"/>
    </source>
</evidence>
<dbReference type="InterPro" id="IPR011333">
    <property type="entry name" value="SKP1/BTB/POZ_sf"/>
</dbReference>
<organism evidence="18 19">
    <name type="scientific">Coilia grayii</name>
    <name type="common">Gray's grenadier anchovy</name>
    <dbReference type="NCBI Taxonomy" id="363190"/>
    <lineage>
        <taxon>Eukaryota</taxon>
        <taxon>Metazoa</taxon>
        <taxon>Chordata</taxon>
        <taxon>Craniata</taxon>
        <taxon>Vertebrata</taxon>
        <taxon>Euteleostomi</taxon>
        <taxon>Actinopterygii</taxon>
        <taxon>Neopterygii</taxon>
        <taxon>Teleostei</taxon>
        <taxon>Clupei</taxon>
        <taxon>Clupeiformes</taxon>
        <taxon>Clupeoidei</taxon>
        <taxon>Engraulidae</taxon>
        <taxon>Coilinae</taxon>
        <taxon>Coilia</taxon>
    </lineage>
</organism>